<evidence type="ECO:0000313" key="3">
    <source>
        <dbReference type="Proteomes" id="UP000054498"/>
    </source>
</evidence>
<dbReference type="KEGG" id="mng:MNEG_2758"/>
<dbReference type="AlphaFoldDB" id="A0A0D2LEW2"/>
<dbReference type="RefSeq" id="XP_013904223.1">
    <property type="nucleotide sequence ID" value="XM_014048769.1"/>
</dbReference>
<keyword evidence="3" id="KW-1185">Reference proteome</keyword>
<reference evidence="2 3" key="1">
    <citation type="journal article" date="2013" name="BMC Genomics">
        <title>Reconstruction of the lipid metabolism for the microalga Monoraphidium neglectum from its genome sequence reveals characteristics suitable for biofuel production.</title>
        <authorList>
            <person name="Bogen C."/>
            <person name="Al-Dilaimi A."/>
            <person name="Albersmeier A."/>
            <person name="Wichmann J."/>
            <person name="Grundmann M."/>
            <person name="Rupp O."/>
            <person name="Lauersen K.J."/>
            <person name="Blifernez-Klassen O."/>
            <person name="Kalinowski J."/>
            <person name="Goesmann A."/>
            <person name="Mussgnug J.H."/>
            <person name="Kruse O."/>
        </authorList>
    </citation>
    <scope>NUCLEOTIDE SEQUENCE [LARGE SCALE GENOMIC DNA]</scope>
    <source>
        <strain evidence="2 3">SAG 48.87</strain>
    </source>
</reference>
<accession>A0A0D2LEW2</accession>
<dbReference type="EMBL" id="KK100541">
    <property type="protein sequence ID" value="KIZ05204.1"/>
    <property type="molecule type" value="Genomic_DNA"/>
</dbReference>
<dbReference type="Proteomes" id="UP000054498">
    <property type="component" value="Unassembled WGS sequence"/>
</dbReference>
<evidence type="ECO:0000256" key="1">
    <source>
        <dbReference type="SAM" id="SignalP"/>
    </source>
</evidence>
<sequence>MNKAWSISFWVLWALLAASWILALAGLASVQNNCYSDPGAALSDVTGVHGGSHD</sequence>
<proteinExistence type="predicted"/>
<organism evidence="2 3">
    <name type="scientific">Monoraphidium neglectum</name>
    <dbReference type="NCBI Taxonomy" id="145388"/>
    <lineage>
        <taxon>Eukaryota</taxon>
        <taxon>Viridiplantae</taxon>
        <taxon>Chlorophyta</taxon>
        <taxon>core chlorophytes</taxon>
        <taxon>Chlorophyceae</taxon>
        <taxon>CS clade</taxon>
        <taxon>Sphaeropleales</taxon>
        <taxon>Selenastraceae</taxon>
        <taxon>Monoraphidium</taxon>
    </lineage>
</organism>
<feature type="signal peptide" evidence="1">
    <location>
        <begin position="1"/>
        <end position="25"/>
    </location>
</feature>
<gene>
    <name evidence="2" type="ORF">MNEG_2758</name>
</gene>
<protein>
    <submittedName>
        <fullName evidence="2">Uncharacterized protein</fullName>
    </submittedName>
</protein>
<feature type="chain" id="PRO_5002257834" evidence="1">
    <location>
        <begin position="26"/>
        <end position="54"/>
    </location>
</feature>
<dbReference type="GeneID" id="25735636"/>
<name>A0A0D2LEW2_9CHLO</name>
<evidence type="ECO:0000313" key="2">
    <source>
        <dbReference type="EMBL" id="KIZ05204.1"/>
    </source>
</evidence>
<keyword evidence="1" id="KW-0732">Signal</keyword>